<evidence type="ECO:0000313" key="2">
    <source>
        <dbReference type="EMBL" id="KTW00450.1"/>
    </source>
</evidence>
<name>A0A147IXK4_9SPHN</name>
<dbReference type="Proteomes" id="UP000074072">
    <property type="component" value="Unassembled WGS sequence"/>
</dbReference>
<dbReference type="PATRIC" id="fig|33051.4.peg.2075"/>
<dbReference type="Pfam" id="PF16461">
    <property type="entry name" value="Phage_TTP_12"/>
    <property type="match status" value="1"/>
</dbReference>
<dbReference type="EMBL" id="LDTE01000037">
    <property type="protein sequence ID" value="KTW00450.1"/>
    <property type="molecule type" value="Genomic_DNA"/>
</dbReference>
<sequence length="142" mass="14943">MAATAAATDIGFLTVFGKVVGNAFTAFAEVTDLNLPELSRDSKEFTHFGSPDGYREFKPGLSDAGEASLTYNLIPGLADDAVIAAHLATKSVEAWRVQFPNGAKLDFNGFATKHGRATPMEDKMTGSATFKVSGKPTLTPAA</sequence>
<dbReference type="OrthoDB" id="4206561at2"/>
<protein>
    <submittedName>
        <fullName evidence="2">Major tail protein V</fullName>
    </submittedName>
</protein>
<dbReference type="AlphaFoldDB" id="A0A147IXK4"/>
<feature type="domain" description="Lambda phage tail tube protein N-terminal" evidence="1">
    <location>
        <begin position="20"/>
        <end position="139"/>
    </location>
</feature>
<evidence type="ECO:0000259" key="1">
    <source>
        <dbReference type="Pfam" id="PF16461"/>
    </source>
</evidence>
<organism evidence="2 3">
    <name type="scientific">Sphingomonas sanguinis</name>
    <dbReference type="NCBI Taxonomy" id="33051"/>
    <lineage>
        <taxon>Bacteria</taxon>
        <taxon>Pseudomonadati</taxon>
        <taxon>Pseudomonadota</taxon>
        <taxon>Alphaproteobacteria</taxon>
        <taxon>Sphingomonadales</taxon>
        <taxon>Sphingomonadaceae</taxon>
        <taxon>Sphingomonas</taxon>
    </lineage>
</organism>
<dbReference type="InterPro" id="IPR032494">
    <property type="entry name" value="Phage_TTP_N"/>
</dbReference>
<dbReference type="Gene3D" id="4.10.410.40">
    <property type="match status" value="1"/>
</dbReference>
<comment type="caution">
    <text evidence="2">The sequence shown here is derived from an EMBL/GenBank/DDBJ whole genome shotgun (WGS) entry which is preliminary data.</text>
</comment>
<dbReference type="RefSeq" id="WP_058751987.1">
    <property type="nucleotide sequence ID" value="NZ_LDTE01000037.1"/>
</dbReference>
<evidence type="ECO:0000313" key="3">
    <source>
        <dbReference type="Proteomes" id="UP000074072"/>
    </source>
</evidence>
<accession>A0A147IXK4</accession>
<gene>
    <name evidence="2" type="ORF">SB4_06990</name>
</gene>
<proteinExistence type="predicted"/>
<reference evidence="2 3" key="1">
    <citation type="journal article" date="2016" name="Front. Microbiol.">
        <title>Genomic Resource of Rice Seed Associated Bacteria.</title>
        <authorList>
            <person name="Midha S."/>
            <person name="Bansal K."/>
            <person name="Sharma S."/>
            <person name="Kumar N."/>
            <person name="Patil P.P."/>
            <person name="Chaudhry V."/>
            <person name="Patil P.B."/>
        </authorList>
    </citation>
    <scope>NUCLEOTIDE SEQUENCE [LARGE SCALE GENOMIC DNA]</scope>
    <source>
        <strain evidence="2 3">SB4</strain>
    </source>
</reference>